<name>A0ABQ0JRC5_9VIBR</name>
<reference evidence="2" key="2">
    <citation type="submission" date="2014-09" db="EMBL/GenBank/DDBJ databases">
        <authorList>
            <consortium name="NBRP consortium"/>
            <person name="Sawabe T."/>
            <person name="Meirelles P."/>
            <person name="Nakanishi M."/>
            <person name="Sayaka M."/>
            <person name="Hattori M."/>
            <person name="Ohkuma M."/>
        </authorList>
    </citation>
    <scope>NUCLEOTIDE SEQUENCE [LARGE SCALE GENOMIC DNA]</scope>
    <source>
        <strain evidence="2">JCM 19239</strain>
    </source>
</reference>
<organism evidence="1 2">
    <name type="scientific">Vibrio variabilis</name>
    <dbReference type="NCBI Taxonomy" id="990271"/>
    <lineage>
        <taxon>Bacteria</taxon>
        <taxon>Pseudomonadati</taxon>
        <taxon>Pseudomonadota</taxon>
        <taxon>Gammaproteobacteria</taxon>
        <taxon>Vibrionales</taxon>
        <taxon>Vibrionaceae</taxon>
        <taxon>Vibrio</taxon>
    </lineage>
</organism>
<sequence length="44" mass="4997">MPDNPNDITSSDLDYIKKKGWFALDSFCYDGSSGECSWQEGFKN</sequence>
<dbReference type="EMBL" id="BBMS01000148">
    <property type="protein sequence ID" value="GAL31309.1"/>
    <property type="molecule type" value="Genomic_DNA"/>
</dbReference>
<proteinExistence type="predicted"/>
<protein>
    <submittedName>
        <fullName evidence="1">Uncharacterized protein</fullName>
    </submittedName>
</protein>
<reference evidence="2" key="1">
    <citation type="submission" date="2014-09" db="EMBL/GenBank/DDBJ databases">
        <title>Vibrio variabilis JCM 19239. (C206) whole genome shotgun sequence.</title>
        <authorList>
            <person name="Sawabe T."/>
            <person name="Meirelles P."/>
            <person name="Nakanishi M."/>
            <person name="Sayaka M."/>
            <person name="Hattori M."/>
            <person name="Ohkuma M."/>
        </authorList>
    </citation>
    <scope>NUCLEOTIDE SEQUENCE [LARGE SCALE GENOMIC DNA]</scope>
    <source>
        <strain evidence="2">JCM 19239</strain>
    </source>
</reference>
<accession>A0ABQ0JRC5</accession>
<dbReference type="Proteomes" id="UP000029223">
    <property type="component" value="Unassembled WGS sequence"/>
</dbReference>
<evidence type="ECO:0000313" key="2">
    <source>
        <dbReference type="Proteomes" id="UP000029223"/>
    </source>
</evidence>
<evidence type="ECO:0000313" key="1">
    <source>
        <dbReference type="EMBL" id="GAL31309.1"/>
    </source>
</evidence>
<gene>
    <name evidence="1" type="ORF">JCM19239_3522</name>
</gene>
<comment type="caution">
    <text evidence="1">The sequence shown here is derived from an EMBL/GenBank/DDBJ whole genome shotgun (WGS) entry which is preliminary data.</text>
</comment>
<keyword evidence="2" id="KW-1185">Reference proteome</keyword>